<proteinExistence type="inferred from homology"/>
<dbReference type="InterPro" id="IPR003739">
    <property type="entry name" value="Lys_aminomutase/Glu_NH3_mut"/>
</dbReference>
<dbReference type="SFLD" id="SFLDG01070">
    <property type="entry name" value="PLP-dependent"/>
    <property type="match status" value="1"/>
</dbReference>
<dbReference type="Pfam" id="PF04055">
    <property type="entry name" value="Radical_SAM"/>
    <property type="match status" value="1"/>
</dbReference>
<dbReference type="GO" id="GO:0051539">
    <property type="term" value="F:4 iron, 4 sulfur cluster binding"/>
    <property type="evidence" value="ECO:0007669"/>
    <property type="project" value="UniProtKB-KW"/>
</dbReference>
<dbReference type="PIRSF" id="PIRSF004911">
    <property type="entry name" value="DUF160"/>
    <property type="match status" value="1"/>
</dbReference>
<organism evidence="18 19">
    <name type="scientific">Cobetia amphilecti</name>
    <dbReference type="NCBI Taxonomy" id="1055104"/>
    <lineage>
        <taxon>Bacteria</taxon>
        <taxon>Pseudomonadati</taxon>
        <taxon>Pseudomonadota</taxon>
        <taxon>Gammaproteobacteria</taxon>
        <taxon>Oceanospirillales</taxon>
        <taxon>Halomonadaceae</taxon>
        <taxon>Cobetia</taxon>
    </lineage>
</organism>
<feature type="binding site" evidence="14">
    <location>
        <position position="147"/>
    </location>
    <ligand>
        <name>[4Fe-4S] cluster</name>
        <dbReference type="ChEBI" id="CHEBI:49883"/>
        <note>4Fe-4S-S-AdoMet</note>
    </ligand>
</feature>
<comment type="caution">
    <text evidence="18">The sequence shown here is derived from an EMBL/GenBank/DDBJ whole genome shotgun (WGS) entry which is preliminary data.</text>
</comment>
<dbReference type="PANTHER" id="PTHR30538:SF1">
    <property type="entry name" value="L-LYSINE 2,3-AMINOMUTASE"/>
    <property type="match status" value="1"/>
</dbReference>
<dbReference type="GO" id="GO:0016853">
    <property type="term" value="F:isomerase activity"/>
    <property type="evidence" value="ECO:0007669"/>
    <property type="project" value="UniProtKB-KW"/>
</dbReference>
<dbReference type="SFLD" id="SFLDF00314">
    <property type="entry name" value="L-lysine_2_3-aminomutase_(yjeK"/>
    <property type="match status" value="1"/>
</dbReference>
<protein>
    <recommendedName>
        <fullName evidence="5">L-lysine 2,3-aminomutase</fullName>
    </recommendedName>
    <alternativeName>
        <fullName evidence="13">EF-P post-translational modification enzyme B</fullName>
    </alternativeName>
</protein>
<feature type="region of interest" description="Disordered" evidence="16">
    <location>
        <begin position="1"/>
        <end position="33"/>
    </location>
</feature>
<comment type="cofactor">
    <cofactor evidence="2 15">
        <name>pyridoxal 5'-phosphate</name>
        <dbReference type="ChEBI" id="CHEBI:597326"/>
    </cofactor>
</comment>
<feature type="modified residue" description="N6-(pyridoxal phosphate)lysine" evidence="15">
    <location>
        <position position="355"/>
    </location>
</feature>
<evidence type="ECO:0000256" key="4">
    <source>
        <dbReference type="ARBA" id="ARBA00008703"/>
    </source>
</evidence>
<feature type="compositionally biased region" description="Low complexity" evidence="16">
    <location>
        <begin position="22"/>
        <end position="33"/>
    </location>
</feature>
<keyword evidence="8 14" id="KW-0479">Metal-binding</keyword>
<evidence type="ECO:0000256" key="16">
    <source>
        <dbReference type="SAM" id="MobiDB-lite"/>
    </source>
</evidence>
<evidence type="ECO:0000256" key="2">
    <source>
        <dbReference type="ARBA" id="ARBA00001933"/>
    </source>
</evidence>
<evidence type="ECO:0000256" key="3">
    <source>
        <dbReference type="ARBA" id="ARBA00001966"/>
    </source>
</evidence>
<dbReference type="InterPro" id="IPR013785">
    <property type="entry name" value="Aldolase_TIM"/>
</dbReference>
<dbReference type="InterPro" id="IPR022462">
    <property type="entry name" value="EpmB"/>
</dbReference>
<evidence type="ECO:0000256" key="10">
    <source>
        <dbReference type="ARBA" id="ARBA00023004"/>
    </source>
</evidence>
<dbReference type="SFLD" id="SFLDS00029">
    <property type="entry name" value="Radical_SAM"/>
    <property type="match status" value="1"/>
</dbReference>
<dbReference type="SUPFAM" id="SSF102114">
    <property type="entry name" value="Radical SAM enzymes"/>
    <property type="match status" value="1"/>
</dbReference>
<dbReference type="GO" id="GO:0046872">
    <property type="term" value="F:metal ion binding"/>
    <property type="evidence" value="ECO:0007669"/>
    <property type="project" value="UniProtKB-KW"/>
</dbReference>
<gene>
    <name evidence="18" type="primary">epmB</name>
    <name evidence="18" type="ORF">Q4535_03565</name>
</gene>
<feature type="domain" description="Radical SAM core" evidence="17">
    <location>
        <begin position="129"/>
        <end position="352"/>
    </location>
</feature>
<evidence type="ECO:0000256" key="13">
    <source>
        <dbReference type="ARBA" id="ARBA00030756"/>
    </source>
</evidence>
<keyword evidence="6 14" id="KW-0004">4Fe-4S</keyword>
<dbReference type="CDD" id="cd01335">
    <property type="entry name" value="Radical_SAM"/>
    <property type="match status" value="1"/>
</dbReference>
<evidence type="ECO:0000256" key="1">
    <source>
        <dbReference type="ARBA" id="ARBA00001352"/>
    </source>
</evidence>
<keyword evidence="7" id="KW-0949">S-adenosyl-L-methionine</keyword>
<keyword evidence="10" id="KW-0408">Iron</keyword>
<dbReference type="Proteomes" id="UP001170481">
    <property type="component" value="Unassembled WGS sequence"/>
</dbReference>
<evidence type="ECO:0000256" key="8">
    <source>
        <dbReference type="ARBA" id="ARBA00022723"/>
    </source>
</evidence>
<keyword evidence="12" id="KW-0413">Isomerase</keyword>
<evidence type="ECO:0000313" key="19">
    <source>
        <dbReference type="Proteomes" id="UP001170481"/>
    </source>
</evidence>
<accession>A0AAP4TVM4</accession>
<dbReference type="RefSeq" id="WP_303592925.1">
    <property type="nucleotide sequence ID" value="NZ_JAUORK010000003.1"/>
</dbReference>
<comment type="catalytic activity">
    <reaction evidence="1">
        <text>L-lysine = D-beta-lysine</text>
        <dbReference type="Rhea" id="RHEA:44148"/>
        <dbReference type="ChEBI" id="CHEBI:32551"/>
        <dbReference type="ChEBI" id="CHEBI:84138"/>
    </reaction>
</comment>
<dbReference type="InterPro" id="IPR007197">
    <property type="entry name" value="rSAM"/>
</dbReference>
<evidence type="ECO:0000256" key="14">
    <source>
        <dbReference type="PIRSR" id="PIRSR004911-1"/>
    </source>
</evidence>
<evidence type="ECO:0000256" key="7">
    <source>
        <dbReference type="ARBA" id="ARBA00022691"/>
    </source>
</evidence>
<keyword evidence="11 14" id="KW-0411">Iron-sulfur</keyword>
<evidence type="ECO:0000256" key="9">
    <source>
        <dbReference type="ARBA" id="ARBA00022898"/>
    </source>
</evidence>
<dbReference type="NCBIfam" id="TIGR03821">
    <property type="entry name" value="EFP_modif_epmB"/>
    <property type="match status" value="1"/>
</dbReference>
<evidence type="ECO:0000313" key="18">
    <source>
        <dbReference type="EMBL" id="MDO6671190.1"/>
    </source>
</evidence>
<evidence type="ECO:0000259" key="17">
    <source>
        <dbReference type="PROSITE" id="PS51918"/>
    </source>
</evidence>
<comment type="cofactor">
    <cofactor evidence="3">
        <name>[4Fe-4S] cluster</name>
        <dbReference type="ChEBI" id="CHEBI:49883"/>
    </cofactor>
</comment>
<comment type="similarity">
    <text evidence="4">Belongs to the radical SAM superfamily. KamA family.</text>
</comment>
<dbReference type="NCBIfam" id="TIGR00238">
    <property type="entry name" value="KamA family radical SAM protein"/>
    <property type="match status" value="1"/>
</dbReference>
<keyword evidence="9 15" id="KW-0663">Pyridoxal phosphate</keyword>
<name>A0AAP4TVM4_9GAMM</name>
<evidence type="ECO:0000256" key="6">
    <source>
        <dbReference type="ARBA" id="ARBA00022485"/>
    </source>
</evidence>
<evidence type="ECO:0000256" key="15">
    <source>
        <dbReference type="PIRSR" id="PIRSR603739-50"/>
    </source>
</evidence>
<dbReference type="PROSITE" id="PS51918">
    <property type="entry name" value="RADICAL_SAM"/>
    <property type="match status" value="1"/>
</dbReference>
<feature type="binding site" evidence="14">
    <location>
        <position position="150"/>
    </location>
    <ligand>
        <name>[4Fe-4S] cluster</name>
        <dbReference type="ChEBI" id="CHEBI:49883"/>
        <note>4Fe-4S-S-AdoMet</note>
    </ligand>
</feature>
<evidence type="ECO:0000256" key="5">
    <source>
        <dbReference type="ARBA" id="ARBA00022363"/>
    </source>
</evidence>
<feature type="region of interest" description="Disordered" evidence="16">
    <location>
        <begin position="351"/>
        <end position="410"/>
    </location>
</feature>
<sequence>MITRTPASLHTIPHTSHESRASEAFSSAAEAPSAPNDWRAQLRDVIRSPQALLERLGLEREWLPGARDGHELFAIRVPEAYASRIRANDPDDPLLRQVLPLDAETDVLDGYVTDPLEEAEHTPLPGLIHKYTNRVLLMASGGCAINCRYCFRRHFPYDDHQPSRAQWQDILDYLRADERIHEVILSGGDPLVSPDKRLAWLVESLGEIPHLKRLRIHTRLPVVIPDRVNDELLGWLGATRLQKVLVIHTNHANELDDAVAAAMTRLKSAGVTLLNQGVILRGVNDSVEVQTALAERLFECGVLPYYLHAFDPVQGAAHFAVSDEEACNLMEALLEHLPGFLMPRLVREVPGRRSKTPLSKPPLSKPTLSKPTMSKTHPGVDAATGPSASYPAGDEREPSSLNLTGIIASA</sequence>
<dbReference type="AlphaFoldDB" id="A0AAP4TVM4"/>
<evidence type="ECO:0000256" key="11">
    <source>
        <dbReference type="ARBA" id="ARBA00023014"/>
    </source>
</evidence>
<dbReference type="PANTHER" id="PTHR30538">
    <property type="entry name" value="LYSINE 2,3-AMINOMUTASE-RELATED"/>
    <property type="match status" value="1"/>
</dbReference>
<dbReference type="InterPro" id="IPR058240">
    <property type="entry name" value="rSAM_sf"/>
</dbReference>
<dbReference type="Gene3D" id="3.20.20.70">
    <property type="entry name" value="Aldolase class I"/>
    <property type="match status" value="1"/>
</dbReference>
<evidence type="ECO:0000256" key="12">
    <source>
        <dbReference type="ARBA" id="ARBA00023235"/>
    </source>
</evidence>
<dbReference type="EMBL" id="JAUORK010000003">
    <property type="protein sequence ID" value="MDO6671190.1"/>
    <property type="molecule type" value="Genomic_DNA"/>
</dbReference>
<feature type="binding site" evidence="14">
    <location>
        <position position="143"/>
    </location>
    <ligand>
        <name>[4Fe-4S] cluster</name>
        <dbReference type="ChEBI" id="CHEBI:49883"/>
        <note>4Fe-4S-S-AdoMet</note>
    </ligand>
</feature>
<reference evidence="18" key="1">
    <citation type="submission" date="2023-07" db="EMBL/GenBank/DDBJ databases">
        <title>Genome content predicts the carbon catabolic preferences of heterotrophic bacteria.</title>
        <authorList>
            <person name="Gralka M."/>
        </authorList>
    </citation>
    <scope>NUCLEOTIDE SEQUENCE</scope>
    <source>
        <strain evidence="18">C2R13</strain>
    </source>
</reference>